<keyword evidence="1" id="KW-0862">Zinc</keyword>
<evidence type="ECO:0000256" key="5">
    <source>
        <dbReference type="SAM" id="MobiDB-lite"/>
    </source>
</evidence>
<evidence type="ECO:0000313" key="8">
    <source>
        <dbReference type="Proteomes" id="UP000292447"/>
    </source>
</evidence>
<evidence type="ECO:0000256" key="2">
    <source>
        <dbReference type="ARBA" id="ARBA00023015"/>
    </source>
</evidence>
<feature type="region of interest" description="Disordered" evidence="5">
    <location>
        <begin position="21"/>
        <end position="40"/>
    </location>
</feature>
<dbReference type="CDD" id="cd00067">
    <property type="entry name" value="GAL4"/>
    <property type="match status" value="1"/>
</dbReference>
<dbReference type="PROSITE" id="PS00463">
    <property type="entry name" value="ZN2_CY6_FUNGAL_1"/>
    <property type="match status" value="1"/>
</dbReference>
<dbReference type="PANTHER" id="PTHR47663">
    <property type="entry name" value="XYLANOLYTIC TRANSCRIPTIONAL ACTIVATOR XLNR-RELATED"/>
    <property type="match status" value="1"/>
</dbReference>
<dbReference type="SUPFAM" id="SSF57701">
    <property type="entry name" value="Zn2/Cys6 DNA-binding domain"/>
    <property type="match status" value="1"/>
</dbReference>
<dbReference type="Proteomes" id="UP000292447">
    <property type="component" value="Chromosome I"/>
</dbReference>
<dbReference type="GO" id="GO:0008270">
    <property type="term" value="F:zinc ion binding"/>
    <property type="evidence" value="ECO:0007669"/>
    <property type="project" value="InterPro"/>
</dbReference>
<dbReference type="PROSITE" id="PS50048">
    <property type="entry name" value="ZN2_CY6_FUNGAL_2"/>
    <property type="match status" value="1"/>
</dbReference>
<dbReference type="EMBL" id="CP034456">
    <property type="protein sequence ID" value="QBM86369.1"/>
    <property type="molecule type" value="Genomic_DNA"/>
</dbReference>
<dbReference type="Gene3D" id="4.10.240.10">
    <property type="entry name" value="Zn(2)-C6 fungal-type DNA-binding domain"/>
    <property type="match status" value="1"/>
</dbReference>
<dbReference type="InterPro" id="IPR036864">
    <property type="entry name" value="Zn2-C6_fun-type_DNA-bd_sf"/>
</dbReference>
<evidence type="ECO:0000256" key="1">
    <source>
        <dbReference type="ARBA" id="ARBA00022833"/>
    </source>
</evidence>
<dbReference type="InterPro" id="IPR001138">
    <property type="entry name" value="Zn2Cys6_DnaBD"/>
</dbReference>
<gene>
    <name evidence="7" type="primary">MPUL0A10080</name>
    <name evidence="7" type="ORF">METSCH_A10080</name>
</gene>
<keyword evidence="8" id="KW-1185">Reference proteome</keyword>
<evidence type="ECO:0000259" key="6">
    <source>
        <dbReference type="PROSITE" id="PS50048"/>
    </source>
</evidence>
<feature type="domain" description="Zn(2)-C6 fungal-type" evidence="6">
    <location>
        <begin position="45"/>
        <end position="74"/>
    </location>
</feature>
<accession>A0A4P6XID5</accession>
<organism evidence="7 8">
    <name type="scientific">Metschnikowia aff. pulcherrima</name>
    <dbReference type="NCBI Taxonomy" id="2163413"/>
    <lineage>
        <taxon>Eukaryota</taxon>
        <taxon>Fungi</taxon>
        <taxon>Dikarya</taxon>
        <taxon>Ascomycota</taxon>
        <taxon>Saccharomycotina</taxon>
        <taxon>Pichiomycetes</taxon>
        <taxon>Metschnikowiaceae</taxon>
        <taxon>Metschnikowia</taxon>
    </lineage>
</organism>
<reference evidence="8" key="1">
    <citation type="submission" date="2019-03" db="EMBL/GenBank/DDBJ databases">
        <title>Snf2 controls pulcherriminic acid biosynthesis and connects pigmentation and antifungal activity of the yeast Metschnikowia pulcherrima.</title>
        <authorList>
            <person name="Gore-Lloyd D."/>
            <person name="Sumann I."/>
            <person name="Brachmann A.O."/>
            <person name="Schneeberger K."/>
            <person name="Ortiz-Merino R.A."/>
            <person name="Moreno-Beltran M."/>
            <person name="Schlaefli M."/>
            <person name="Kirner P."/>
            <person name="Santos Kron A."/>
            <person name="Wolfe K.H."/>
            <person name="Piel J."/>
            <person name="Ahrens C.H."/>
            <person name="Henk D."/>
            <person name="Freimoser F.M."/>
        </authorList>
    </citation>
    <scope>NUCLEOTIDE SEQUENCE [LARGE SCALE GENOMIC DNA]</scope>
    <source>
        <strain evidence="8">APC 1.2</strain>
    </source>
</reference>
<keyword evidence="2" id="KW-0805">Transcription regulation</keyword>
<dbReference type="GO" id="GO:0003677">
    <property type="term" value="F:DNA binding"/>
    <property type="evidence" value="ECO:0007669"/>
    <property type="project" value="UniProtKB-KW"/>
</dbReference>
<dbReference type="STRING" id="2163413.A0A4P6XID5"/>
<dbReference type="InterPro" id="IPR051439">
    <property type="entry name" value="XlnR/Xlr1"/>
</dbReference>
<keyword evidence="4" id="KW-0804">Transcription</keyword>
<protein>
    <submittedName>
        <fullName evidence="7">Zn(2)-Cys(6) binuclear cluster domain-containing protein</fullName>
    </submittedName>
</protein>
<dbReference type="Pfam" id="PF00172">
    <property type="entry name" value="Zn_clus"/>
    <property type="match status" value="1"/>
</dbReference>
<dbReference type="AlphaFoldDB" id="A0A4P6XID5"/>
<evidence type="ECO:0000313" key="7">
    <source>
        <dbReference type="EMBL" id="QBM86369.1"/>
    </source>
</evidence>
<proteinExistence type="predicted"/>
<evidence type="ECO:0000256" key="3">
    <source>
        <dbReference type="ARBA" id="ARBA00023125"/>
    </source>
</evidence>
<evidence type="ECO:0000256" key="4">
    <source>
        <dbReference type="ARBA" id="ARBA00023163"/>
    </source>
</evidence>
<dbReference type="GO" id="GO:0000981">
    <property type="term" value="F:DNA-binding transcription factor activity, RNA polymerase II-specific"/>
    <property type="evidence" value="ECO:0007669"/>
    <property type="project" value="InterPro"/>
</dbReference>
<name>A0A4P6XID5_9ASCO</name>
<dbReference type="PANTHER" id="PTHR47663:SF1">
    <property type="entry name" value="XYLANOLYTIC TRANSCRIPTIONAL ACTIVATOR XLNR-RELATED"/>
    <property type="match status" value="1"/>
</dbReference>
<keyword evidence="3" id="KW-0238">DNA-binding</keyword>
<dbReference type="SMART" id="SM00066">
    <property type="entry name" value="GAL4"/>
    <property type="match status" value="1"/>
</dbReference>
<sequence length="511" mass="57815">MSNPYFAYSIKSEYVGGNGSLSDVSQRVDSPPVPEKPRKRNTSRACDVCSIRKTKCDNSRPCRLCVANNVKCTELRVRKKLGPKSLRKKTMDSISLVGADFAGMNADPGLLSLLDLSCQYPDLGAVVEALSGISRDFLQEAVPFTIPSIAEEAKPLLSYLRDCPHDPTNVQVSTMRYAMLTLALVLLELLLRVEKPAQYALLLRDLHIYILLARAACERLIVFDLAENLGFDAHFYLALGDLHQFSYLALKAVPSSHKWLHLHASMAHCDFLELKAEDSVYLKGELRRTLQIWMRQMTLFGADRVFRKGRILPLNFNYEEMLSTKNHALNTLYELLRVSDHLAETGAVVPEPFSWLHHQTEFGDSNYTYAALKRNLDTVSETRILRRPGELVATQILNLLIQFKLLLVTSHKYSKPYVSDELMDIIVRVNMVLGEAGTQAKLLMEKFTLTTPLLEVLAAYLLITREEEFTPESLSALIQFTTIVSVYMSDRSRPFLEIPLLSGWFARFSSR</sequence>